<dbReference type="AlphaFoldDB" id="A0A6J4TNU2"/>
<dbReference type="PROSITE" id="PS51186">
    <property type="entry name" value="GNAT"/>
    <property type="match status" value="1"/>
</dbReference>
<dbReference type="InterPro" id="IPR000182">
    <property type="entry name" value="GNAT_dom"/>
</dbReference>
<keyword evidence="2 4" id="KW-0012">Acyltransferase</keyword>
<dbReference type="InterPro" id="IPR050680">
    <property type="entry name" value="YpeA/RimI_acetyltransf"/>
</dbReference>
<dbReference type="EC" id="2.3.1.-" evidence="4"/>
<evidence type="ECO:0000256" key="1">
    <source>
        <dbReference type="ARBA" id="ARBA00022679"/>
    </source>
</evidence>
<dbReference type="InterPro" id="IPR016181">
    <property type="entry name" value="Acyl_CoA_acyltransferase"/>
</dbReference>
<proteinExistence type="predicted"/>
<dbReference type="Gene3D" id="3.40.630.30">
    <property type="match status" value="1"/>
</dbReference>
<dbReference type="CDD" id="cd04301">
    <property type="entry name" value="NAT_SF"/>
    <property type="match status" value="1"/>
</dbReference>
<organism evidence="4">
    <name type="scientific">uncultured Sphingomonas sp</name>
    <dbReference type="NCBI Taxonomy" id="158754"/>
    <lineage>
        <taxon>Bacteria</taxon>
        <taxon>Pseudomonadati</taxon>
        <taxon>Pseudomonadota</taxon>
        <taxon>Alphaproteobacteria</taxon>
        <taxon>Sphingomonadales</taxon>
        <taxon>Sphingomonadaceae</taxon>
        <taxon>Sphingomonas</taxon>
        <taxon>environmental samples</taxon>
    </lineage>
</organism>
<evidence type="ECO:0000313" key="4">
    <source>
        <dbReference type="EMBL" id="CAA9527104.1"/>
    </source>
</evidence>
<keyword evidence="1 4" id="KW-0808">Transferase</keyword>
<reference evidence="4" key="1">
    <citation type="submission" date="2020-02" db="EMBL/GenBank/DDBJ databases">
        <authorList>
            <person name="Meier V. D."/>
        </authorList>
    </citation>
    <scope>NUCLEOTIDE SEQUENCE</scope>
    <source>
        <strain evidence="4">AVDCRST_MAG31</strain>
    </source>
</reference>
<name>A0A6J4TNU2_9SPHN</name>
<evidence type="ECO:0000259" key="3">
    <source>
        <dbReference type="PROSITE" id="PS51186"/>
    </source>
</evidence>
<accession>A0A6J4TNU2</accession>
<evidence type="ECO:0000256" key="2">
    <source>
        <dbReference type="ARBA" id="ARBA00023315"/>
    </source>
</evidence>
<dbReference type="Pfam" id="PF00583">
    <property type="entry name" value="Acetyltransf_1"/>
    <property type="match status" value="1"/>
</dbReference>
<gene>
    <name evidence="4" type="ORF">AVDCRST_MAG31-2031</name>
</gene>
<sequence>MSSVQPFPVAELRTAGWSDLDAVMEVMGAAFDPRFGEGWTRAQCAGILPMAGVTLTLANGAGPPLGFSLVRRVADESELLLLAVAPAARRQGIGTQLLDRFAEEAGGFGVRKLHLEVRDGNPAAELYRGHDFIVEGRRRKYYRGADGQLHDALTMIRRI</sequence>
<dbReference type="EMBL" id="CADCWA010000160">
    <property type="protein sequence ID" value="CAA9527104.1"/>
    <property type="molecule type" value="Genomic_DNA"/>
</dbReference>
<protein>
    <submittedName>
        <fullName evidence="4">Ribosomal-protein-S18p-alanine acetyltransferase</fullName>
        <ecNumber evidence="4">2.3.1.-</ecNumber>
    </submittedName>
</protein>
<dbReference type="SUPFAM" id="SSF55729">
    <property type="entry name" value="Acyl-CoA N-acyltransferases (Nat)"/>
    <property type="match status" value="1"/>
</dbReference>
<dbReference type="PANTHER" id="PTHR43420">
    <property type="entry name" value="ACETYLTRANSFERASE"/>
    <property type="match status" value="1"/>
</dbReference>
<dbReference type="PANTHER" id="PTHR43420:SF44">
    <property type="entry name" value="ACETYLTRANSFERASE YPEA"/>
    <property type="match status" value="1"/>
</dbReference>
<feature type="domain" description="N-acetyltransferase" evidence="3">
    <location>
        <begin position="10"/>
        <end position="159"/>
    </location>
</feature>
<dbReference type="RefSeq" id="WP_294170351.1">
    <property type="nucleotide sequence ID" value="NZ_CADCWA010000160.1"/>
</dbReference>
<dbReference type="GO" id="GO:0016747">
    <property type="term" value="F:acyltransferase activity, transferring groups other than amino-acyl groups"/>
    <property type="evidence" value="ECO:0007669"/>
    <property type="project" value="InterPro"/>
</dbReference>